<dbReference type="EMBL" id="MN739245">
    <property type="protein sequence ID" value="QHS95222.1"/>
    <property type="molecule type" value="Genomic_DNA"/>
</dbReference>
<organism evidence="1">
    <name type="scientific">viral metagenome</name>
    <dbReference type="NCBI Taxonomy" id="1070528"/>
    <lineage>
        <taxon>unclassified sequences</taxon>
        <taxon>metagenomes</taxon>
        <taxon>organismal metagenomes</taxon>
    </lineage>
</organism>
<proteinExistence type="predicted"/>
<evidence type="ECO:0000313" key="1">
    <source>
        <dbReference type="EMBL" id="QHS95222.1"/>
    </source>
</evidence>
<sequence length="174" mass="21246">MWLNILEQTNKSISEDDKSKFINLRFELHTVIYIMKVLESKYSFELLDDELIIQDKKENIITKDEFYYWWQITRYQEIYNEELDIIKKIKEVENSIIKLRNSISNIKEKDETKKQKKIDETETKIVKLSNYLNKEGPITKQKLEMLSNFRNMINNKEFLFKLFDLMKIYLTYSD</sequence>
<name>A0A6C0BT92_9ZZZZ</name>
<accession>A0A6C0BT92</accession>
<protein>
    <submittedName>
        <fullName evidence="1">Uncharacterized protein</fullName>
    </submittedName>
</protein>
<dbReference type="AlphaFoldDB" id="A0A6C0BT92"/>
<reference evidence="1" key="1">
    <citation type="journal article" date="2020" name="Nature">
        <title>Giant virus diversity and host interactions through global metagenomics.</title>
        <authorList>
            <person name="Schulz F."/>
            <person name="Roux S."/>
            <person name="Paez-Espino D."/>
            <person name="Jungbluth S."/>
            <person name="Walsh D.A."/>
            <person name="Denef V.J."/>
            <person name="McMahon K.D."/>
            <person name="Konstantinidis K.T."/>
            <person name="Eloe-Fadrosh E.A."/>
            <person name="Kyrpides N.C."/>
            <person name="Woyke T."/>
        </authorList>
    </citation>
    <scope>NUCLEOTIDE SEQUENCE</scope>
    <source>
        <strain evidence="1">GVMAG-M-3300018428-35</strain>
    </source>
</reference>